<dbReference type="AlphaFoldDB" id="A0A9X8RLJ9"/>
<evidence type="ECO:0000313" key="2">
    <source>
        <dbReference type="Proteomes" id="UP000189137"/>
    </source>
</evidence>
<organism evidence="1 2">
    <name type="scientific">Clostridioides difficile</name>
    <name type="common">Peptoclostridium difficile</name>
    <dbReference type="NCBI Taxonomy" id="1496"/>
    <lineage>
        <taxon>Bacteria</taxon>
        <taxon>Bacillati</taxon>
        <taxon>Bacillota</taxon>
        <taxon>Clostridia</taxon>
        <taxon>Peptostreptococcales</taxon>
        <taxon>Peptostreptococcaceae</taxon>
        <taxon>Clostridioides</taxon>
    </lineage>
</organism>
<name>A0A9X8RLJ9_CLODI</name>
<sequence>MSIIKATNKFQGNSLEKNEQRVEMIKITKDDADLPIKIKKLIKYIEEKDLEKIQYVIENILFFEIVSFDIIIKYINKLNGYENIENDFKEVYILKAENGFRRTMDYLVRRMQ</sequence>
<dbReference type="Proteomes" id="UP000189137">
    <property type="component" value="Unassembled WGS sequence"/>
</dbReference>
<dbReference type="RefSeq" id="WP_021372920.1">
    <property type="nucleotide sequence ID" value="NZ_CAADAQ010000012.1"/>
</dbReference>
<evidence type="ECO:0000313" key="1">
    <source>
        <dbReference type="EMBL" id="SJS99223.1"/>
    </source>
</evidence>
<reference evidence="1 2" key="1">
    <citation type="submission" date="2017-02" db="EMBL/GenBank/DDBJ databases">
        <authorList>
            <consortium name="Pathogen Informatics"/>
        </authorList>
    </citation>
    <scope>NUCLEOTIDE SEQUENCE [LARGE SCALE GENOMIC DNA]</scope>
    <source>
        <strain evidence="1 2">VRECD0157</strain>
    </source>
</reference>
<accession>A0A9X8RLJ9</accession>
<gene>
    <name evidence="1" type="ORF">SAMEA3375112_03364</name>
</gene>
<comment type="caution">
    <text evidence="1">The sequence shown here is derived from an EMBL/GenBank/DDBJ whole genome shotgun (WGS) entry which is preliminary data.</text>
</comment>
<dbReference type="EMBL" id="FUPS01000014">
    <property type="protein sequence ID" value="SJS99223.1"/>
    <property type="molecule type" value="Genomic_DNA"/>
</dbReference>
<protein>
    <submittedName>
        <fullName evidence="1">Uncharacterized protein</fullName>
    </submittedName>
</protein>
<proteinExistence type="predicted"/>